<dbReference type="SUPFAM" id="SSF81923">
    <property type="entry name" value="Double Clp-N motif"/>
    <property type="match status" value="1"/>
</dbReference>
<evidence type="ECO:0000313" key="4">
    <source>
        <dbReference type="Proteomes" id="UP000820669"/>
    </source>
</evidence>
<dbReference type="InterPro" id="IPR036628">
    <property type="entry name" value="Clp_N_dom_sf"/>
</dbReference>
<evidence type="ECO:0000256" key="1">
    <source>
        <dbReference type="PROSITE-ProRule" id="PRU01251"/>
    </source>
</evidence>
<dbReference type="Gene3D" id="1.10.1780.10">
    <property type="entry name" value="Clp, N-terminal domain"/>
    <property type="match status" value="2"/>
</dbReference>
<reference evidence="3 4" key="1">
    <citation type="submission" date="2020-04" db="EMBL/GenBank/DDBJ databases">
        <authorList>
            <person name="Klaysubun C."/>
            <person name="Duangmal K."/>
            <person name="Lipun K."/>
        </authorList>
    </citation>
    <scope>NUCLEOTIDE SEQUENCE [LARGE SCALE GENOMIC DNA]</scope>
    <source>
        <strain evidence="3 4">K10HN5</strain>
    </source>
</reference>
<keyword evidence="4" id="KW-1185">Reference proteome</keyword>
<dbReference type="InterPro" id="IPR004176">
    <property type="entry name" value="Clp_R_N"/>
</dbReference>
<evidence type="ECO:0000313" key="3">
    <source>
        <dbReference type="EMBL" id="NMH98887.1"/>
    </source>
</evidence>
<organism evidence="3 4">
    <name type="scientific">Pseudonocardia acidicola</name>
    <dbReference type="NCBI Taxonomy" id="2724939"/>
    <lineage>
        <taxon>Bacteria</taxon>
        <taxon>Bacillati</taxon>
        <taxon>Actinomycetota</taxon>
        <taxon>Actinomycetes</taxon>
        <taxon>Pseudonocardiales</taxon>
        <taxon>Pseudonocardiaceae</taxon>
        <taxon>Pseudonocardia</taxon>
    </lineage>
</organism>
<name>A0ABX1SDM5_9PSEU</name>
<dbReference type="GO" id="GO:0006508">
    <property type="term" value="P:proteolysis"/>
    <property type="evidence" value="ECO:0007669"/>
    <property type="project" value="UniProtKB-KW"/>
</dbReference>
<keyword evidence="1" id="KW-0677">Repeat</keyword>
<keyword evidence="3" id="KW-0378">Hydrolase</keyword>
<keyword evidence="3" id="KW-0645">Protease</keyword>
<dbReference type="EMBL" id="JAAXLA010000028">
    <property type="protein sequence ID" value="NMH98887.1"/>
    <property type="molecule type" value="Genomic_DNA"/>
</dbReference>
<comment type="caution">
    <text evidence="3">The sequence shown here is derived from an EMBL/GenBank/DDBJ whole genome shotgun (WGS) entry which is preliminary data.</text>
</comment>
<dbReference type="GO" id="GO:0008233">
    <property type="term" value="F:peptidase activity"/>
    <property type="evidence" value="ECO:0007669"/>
    <property type="project" value="UniProtKB-KW"/>
</dbReference>
<feature type="domain" description="Clp R" evidence="2">
    <location>
        <begin position="1"/>
        <end position="158"/>
    </location>
</feature>
<accession>A0ABX1SDM5</accession>
<evidence type="ECO:0000259" key="2">
    <source>
        <dbReference type="PROSITE" id="PS51903"/>
    </source>
</evidence>
<proteinExistence type="predicted"/>
<sequence>MHTENLLVGLFGVPGAPAVALLAEYGVDRASVIAAVERLRQAGGPASDAEALATLGIDLDEVRRQAEEAFGPGALDRTRAARRRGRLRGGHIPFHRDTEKALELALREAVRLKHRHIGTEHLLLGLLHAETGAARHILAAHGVTLDGMRAAVAGLGRGAASG</sequence>
<dbReference type="PROSITE" id="PS51903">
    <property type="entry name" value="CLP_R"/>
    <property type="match status" value="1"/>
</dbReference>
<dbReference type="Pfam" id="PF02861">
    <property type="entry name" value="Clp_N"/>
    <property type="match status" value="1"/>
</dbReference>
<gene>
    <name evidence="3" type="ORF">HF526_16460</name>
</gene>
<dbReference type="Proteomes" id="UP000820669">
    <property type="component" value="Unassembled WGS sequence"/>
</dbReference>
<protein>
    <submittedName>
        <fullName evidence="3">Clp protease</fullName>
    </submittedName>
</protein>